<protein>
    <submittedName>
        <fullName evidence="2">Eclosion hormone like protein</fullName>
    </submittedName>
</protein>
<accession>A0A8T0FA15</accession>
<feature type="chain" id="PRO_5035811188" evidence="1">
    <location>
        <begin position="25"/>
        <end position="80"/>
    </location>
</feature>
<sequence length="80" mass="9189">MLRRKGVVFLVIVLFMEAFPECYGRSPTWMCISNCAQCKRTYGAFFEGQRCAESCIKYRGLLMPDCNDISTISSFLNKLE</sequence>
<dbReference type="InterPro" id="IPR006825">
    <property type="entry name" value="Eclosion"/>
</dbReference>
<dbReference type="EMBL" id="JABXBU010000015">
    <property type="protein sequence ID" value="KAF8787242.1"/>
    <property type="molecule type" value="Genomic_DNA"/>
</dbReference>
<dbReference type="Pfam" id="PF04736">
    <property type="entry name" value="Eclosion"/>
    <property type="match status" value="1"/>
</dbReference>
<name>A0A8T0FA15_ARGBR</name>
<keyword evidence="1" id="KW-0732">Signal</keyword>
<dbReference type="Proteomes" id="UP000807504">
    <property type="component" value="Unassembled WGS sequence"/>
</dbReference>
<evidence type="ECO:0000313" key="3">
    <source>
        <dbReference type="Proteomes" id="UP000807504"/>
    </source>
</evidence>
<dbReference type="GO" id="GO:0008255">
    <property type="term" value="F:ecdysis-triggering hormone activity"/>
    <property type="evidence" value="ECO:0007669"/>
    <property type="project" value="InterPro"/>
</dbReference>
<gene>
    <name evidence="2" type="ORF">HNY73_008864</name>
</gene>
<dbReference type="GO" id="GO:0007218">
    <property type="term" value="P:neuropeptide signaling pathway"/>
    <property type="evidence" value="ECO:0007669"/>
    <property type="project" value="InterPro"/>
</dbReference>
<evidence type="ECO:0000256" key="1">
    <source>
        <dbReference type="SAM" id="SignalP"/>
    </source>
</evidence>
<proteinExistence type="predicted"/>
<organism evidence="2 3">
    <name type="scientific">Argiope bruennichi</name>
    <name type="common">Wasp spider</name>
    <name type="synonym">Aranea bruennichi</name>
    <dbReference type="NCBI Taxonomy" id="94029"/>
    <lineage>
        <taxon>Eukaryota</taxon>
        <taxon>Metazoa</taxon>
        <taxon>Ecdysozoa</taxon>
        <taxon>Arthropoda</taxon>
        <taxon>Chelicerata</taxon>
        <taxon>Arachnida</taxon>
        <taxon>Araneae</taxon>
        <taxon>Araneomorphae</taxon>
        <taxon>Entelegynae</taxon>
        <taxon>Araneoidea</taxon>
        <taxon>Araneidae</taxon>
        <taxon>Argiope</taxon>
    </lineage>
</organism>
<reference evidence="2" key="1">
    <citation type="journal article" date="2020" name="bioRxiv">
        <title>Chromosome-level reference genome of the European wasp spider Argiope bruennichi: a resource for studies on range expansion and evolutionary adaptation.</title>
        <authorList>
            <person name="Sheffer M.M."/>
            <person name="Hoppe A."/>
            <person name="Krehenwinkel H."/>
            <person name="Uhl G."/>
            <person name="Kuss A.W."/>
            <person name="Jensen L."/>
            <person name="Jensen C."/>
            <person name="Gillespie R.G."/>
            <person name="Hoff K.J."/>
            <person name="Prost S."/>
        </authorList>
    </citation>
    <scope>NUCLEOTIDE SEQUENCE</scope>
</reference>
<evidence type="ECO:0000313" key="2">
    <source>
        <dbReference type="EMBL" id="KAF8787242.1"/>
    </source>
</evidence>
<comment type="caution">
    <text evidence="2">The sequence shown here is derived from an EMBL/GenBank/DDBJ whole genome shotgun (WGS) entry which is preliminary data.</text>
</comment>
<reference evidence="2" key="2">
    <citation type="submission" date="2020-06" db="EMBL/GenBank/DDBJ databases">
        <authorList>
            <person name="Sheffer M."/>
        </authorList>
    </citation>
    <scope>NUCLEOTIDE SEQUENCE</scope>
</reference>
<feature type="signal peptide" evidence="1">
    <location>
        <begin position="1"/>
        <end position="24"/>
    </location>
</feature>
<dbReference type="GO" id="GO:0018990">
    <property type="term" value="P:ecdysis, chitin-based cuticle"/>
    <property type="evidence" value="ECO:0007669"/>
    <property type="project" value="InterPro"/>
</dbReference>
<keyword evidence="3" id="KW-1185">Reference proteome</keyword>
<dbReference type="AlphaFoldDB" id="A0A8T0FA15"/>